<dbReference type="InterPro" id="IPR032812">
    <property type="entry name" value="SbsA_Ig"/>
</dbReference>
<dbReference type="Pfam" id="PF13205">
    <property type="entry name" value="Big_5"/>
    <property type="match status" value="1"/>
</dbReference>
<protein>
    <submittedName>
        <fullName evidence="5">Ig-like domain-containing domain</fullName>
    </submittedName>
</protein>
<evidence type="ECO:0000256" key="2">
    <source>
        <dbReference type="SAM" id="MobiDB-lite"/>
    </source>
</evidence>
<evidence type="ECO:0000313" key="5">
    <source>
        <dbReference type="EMBL" id="WOD44834.1"/>
    </source>
</evidence>
<gene>
    <name evidence="5" type="ORF">RNZ46_06100</name>
</gene>
<dbReference type="Proteomes" id="UP001302486">
    <property type="component" value="Chromosome"/>
</dbReference>
<feature type="signal peptide" evidence="3">
    <location>
        <begin position="1"/>
        <end position="22"/>
    </location>
</feature>
<reference evidence="6" key="1">
    <citation type="submission" date="2024-06" db="EMBL/GenBank/DDBJ databases">
        <title>Hwangdonia haimaensis gen. nov., sp. nov., a member of the family Flavobacteriaceae isolated from the haima cold seep.</title>
        <authorList>
            <person name="Li J."/>
        </authorList>
    </citation>
    <scope>NUCLEOTIDE SEQUENCE [LARGE SCALE GENOMIC DNA]</scope>
    <source>
        <strain evidence="6">SCSIO 19198</strain>
    </source>
</reference>
<proteinExistence type="predicted"/>
<name>A0AA97ENW1_9FLAO</name>
<feature type="chain" id="PRO_5041704970" evidence="3">
    <location>
        <begin position="23"/>
        <end position="536"/>
    </location>
</feature>
<feature type="region of interest" description="Disordered" evidence="2">
    <location>
        <begin position="27"/>
        <end position="46"/>
    </location>
</feature>
<dbReference type="AlphaFoldDB" id="A0AA97ENW1"/>
<dbReference type="RefSeq" id="WP_316984493.1">
    <property type="nucleotide sequence ID" value="NZ_CP136521.1"/>
</dbReference>
<evidence type="ECO:0000259" key="4">
    <source>
        <dbReference type="Pfam" id="PF13205"/>
    </source>
</evidence>
<evidence type="ECO:0000256" key="1">
    <source>
        <dbReference type="ARBA" id="ARBA00022729"/>
    </source>
</evidence>
<evidence type="ECO:0000256" key="3">
    <source>
        <dbReference type="SAM" id="SignalP"/>
    </source>
</evidence>
<keyword evidence="6" id="KW-1185">Reference proteome</keyword>
<sequence length="536" mass="61750">MSKTLSNFIFIALISLIFINCANRGTPSGGPKDDTPPSIEKSTPENFSTNFKGNEIKIVFDEYIKIKDLQKQLIISPPMTYQPDITPLGNASKEIKIRINDTLPPNTTYAFNFGNSITDNNEGNPFPYYRYVFSTGDYIDSLTVKGQIVDAFKREPETFVSVGLYEVDSTFNDSIVYKEAPKYITNTLDSVTTFSIENIKAGKYMLIALKDANNDNKFQQKTDQIAFHENFIEVPNDSLYTLKLFSEQLDFKAARPRLIAGEKIAFGYEGDYKDMKIKITSETPEDFSHRISKDEKTDTLYYWYKPRLEVDSLLFNVSHPTFEKDFTVRISEQKRDSLIFKAQPTGNIGYEDAFKIFANIPFTDFDASKMRILDRDSTNVDFTTQYDSITNTYNFDFNKTEDNNYNIQILPEAFTDFFDNRNDTLNYAVKTKKASDFGSVRFTLANAKYPIIFQLTNANGEVKYEKYVTKPEPLDFLTLDSGKYFIRVIFDTNGNGKYDPGNYLKKIQPERVSHFEMDDEVRSDWSFVQTLNFIEE</sequence>
<dbReference type="EMBL" id="CP136521">
    <property type="protein sequence ID" value="WOD44834.1"/>
    <property type="molecule type" value="Genomic_DNA"/>
</dbReference>
<dbReference type="KEGG" id="hws:RNZ46_06100"/>
<organism evidence="5 6">
    <name type="scientific">Hwangdonia lutea</name>
    <dbReference type="NCBI Taxonomy" id="3075823"/>
    <lineage>
        <taxon>Bacteria</taxon>
        <taxon>Pseudomonadati</taxon>
        <taxon>Bacteroidota</taxon>
        <taxon>Flavobacteriia</taxon>
        <taxon>Flavobacteriales</taxon>
        <taxon>Flavobacteriaceae</taxon>
        <taxon>Hwangdonia</taxon>
    </lineage>
</organism>
<evidence type="ECO:0000313" key="6">
    <source>
        <dbReference type="Proteomes" id="UP001302486"/>
    </source>
</evidence>
<keyword evidence="1 3" id="KW-0732">Signal</keyword>
<feature type="domain" description="SbsA Ig-like" evidence="4">
    <location>
        <begin position="33"/>
        <end position="135"/>
    </location>
</feature>
<accession>A0AA97ENW1</accession>